<dbReference type="EMBL" id="JAUSUZ010000001">
    <property type="protein sequence ID" value="MDQ0365512.1"/>
    <property type="molecule type" value="Genomic_DNA"/>
</dbReference>
<evidence type="ECO:0000313" key="1">
    <source>
        <dbReference type="EMBL" id="MDQ0365512.1"/>
    </source>
</evidence>
<sequence>MKALRTIALLVSVILVAVVAWAVVRRATASGDAPAAAGCAGARTRVTGVIGSEKTPYLNDPRVLSRLSCLGLTLVVDAKGSRDMVNTLSDDAHPYDFAFPSSASTAERIQQLRGVNDTYKPFSSVMVVATWKPVVTMLRGAGVVTTVQDRPVVDVDALVGLARAGTRWNQLKGNESSPNNKVVLLRTTDPKDSGSAIQFVSLASAALNGDRPVSSAADVAKVMPDMCRLMAYQGTKEETSQDLFEQYLSDGPARSPLALVYEQQFLDTTSAITVPRDGEHVMLFPNPTVYARHTVVPFTDAGDRLGRALDTDENLQALAAEYGFRLDGRALTDRPEPPVVQEPPEYALLESMLSELEANPSFDDTTGKCAK</sequence>
<dbReference type="AlphaFoldDB" id="A0AAE3VY97"/>
<evidence type="ECO:0000313" key="2">
    <source>
        <dbReference type="Proteomes" id="UP001240236"/>
    </source>
</evidence>
<gene>
    <name evidence="1" type="ORF">J2S42_002181</name>
</gene>
<accession>A0AAE3VY97</accession>
<dbReference type="Proteomes" id="UP001240236">
    <property type="component" value="Unassembled WGS sequence"/>
</dbReference>
<reference evidence="1 2" key="1">
    <citation type="submission" date="2023-07" db="EMBL/GenBank/DDBJ databases">
        <title>Sequencing the genomes of 1000 actinobacteria strains.</title>
        <authorList>
            <person name="Klenk H.-P."/>
        </authorList>
    </citation>
    <scope>NUCLEOTIDE SEQUENCE [LARGE SCALE GENOMIC DNA]</scope>
    <source>
        <strain evidence="1 2">DSM 44709</strain>
    </source>
</reference>
<organism evidence="1 2">
    <name type="scientific">Catenuloplanes indicus</name>
    <dbReference type="NCBI Taxonomy" id="137267"/>
    <lineage>
        <taxon>Bacteria</taxon>
        <taxon>Bacillati</taxon>
        <taxon>Actinomycetota</taxon>
        <taxon>Actinomycetes</taxon>
        <taxon>Micromonosporales</taxon>
        <taxon>Micromonosporaceae</taxon>
        <taxon>Catenuloplanes</taxon>
    </lineage>
</organism>
<comment type="caution">
    <text evidence="1">The sequence shown here is derived from an EMBL/GenBank/DDBJ whole genome shotgun (WGS) entry which is preliminary data.</text>
</comment>
<dbReference type="RefSeq" id="WP_307238135.1">
    <property type="nucleotide sequence ID" value="NZ_JAUSUZ010000001.1"/>
</dbReference>
<proteinExistence type="predicted"/>
<keyword evidence="2" id="KW-1185">Reference proteome</keyword>
<protein>
    <submittedName>
        <fullName evidence="1">Uncharacterized protein</fullName>
    </submittedName>
</protein>
<name>A0AAE3VY97_9ACTN</name>